<organism evidence="3 4">
    <name type="scientific">Comamonas kerstersii</name>
    <dbReference type="NCBI Taxonomy" id="225992"/>
    <lineage>
        <taxon>Bacteria</taxon>
        <taxon>Pseudomonadati</taxon>
        <taxon>Pseudomonadota</taxon>
        <taxon>Betaproteobacteria</taxon>
        <taxon>Burkholderiales</taxon>
        <taxon>Comamonadaceae</taxon>
        <taxon>Comamonas</taxon>
    </lineage>
</organism>
<evidence type="ECO:0000256" key="2">
    <source>
        <dbReference type="SAM" id="SignalP"/>
    </source>
</evidence>
<comment type="similarity">
    <text evidence="1">Belongs to the UPF0065 (bug) family.</text>
</comment>
<dbReference type="AlphaFoldDB" id="A0A1V0BFF1"/>
<reference evidence="3 4" key="1">
    <citation type="submission" date="2017-03" db="EMBL/GenBank/DDBJ databases">
        <title>Rapid Whole Genome Sequencing of Comamonas kerstersii Causing Continuous ambulatory Peritoneal Dialysis-Associated Peritonitis.</title>
        <authorList>
            <person name="Zheng B."/>
        </authorList>
    </citation>
    <scope>NUCLEOTIDE SEQUENCE [LARGE SCALE GENOMIC DNA]</scope>
    <source>
        <strain evidence="3 4">8943</strain>
    </source>
</reference>
<feature type="signal peptide" evidence="2">
    <location>
        <begin position="1"/>
        <end position="30"/>
    </location>
</feature>
<dbReference type="Gene3D" id="3.40.190.10">
    <property type="entry name" value="Periplasmic binding protein-like II"/>
    <property type="match status" value="1"/>
</dbReference>
<dbReference type="CDD" id="cd07012">
    <property type="entry name" value="PBP2_Bug_TTT"/>
    <property type="match status" value="1"/>
</dbReference>
<dbReference type="PANTHER" id="PTHR42928:SF5">
    <property type="entry name" value="BLR1237 PROTEIN"/>
    <property type="match status" value="1"/>
</dbReference>
<keyword evidence="2" id="KW-0732">Signal</keyword>
<dbReference type="RefSeq" id="WP_080025227.1">
    <property type="nucleotide sequence ID" value="NZ_CP020121.1"/>
</dbReference>
<evidence type="ECO:0000256" key="1">
    <source>
        <dbReference type="ARBA" id="ARBA00006987"/>
    </source>
</evidence>
<evidence type="ECO:0000313" key="3">
    <source>
        <dbReference type="EMBL" id="AQZ98676.1"/>
    </source>
</evidence>
<dbReference type="InterPro" id="IPR005064">
    <property type="entry name" value="BUG"/>
</dbReference>
<name>A0A1V0BFF1_9BURK</name>
<dbReference type="KEGG" id="cke:B5M06_10875"/>
<sequence length="330" mass="34535">MKQQQRLMATMRRATAVLCAALLAPALAHAQTDHWPTKPLHLVVGYAAGSSPDVQARLLAEPLSQLLGQPVVVENKGGASGNIGADAVAKARDGHTIGVIGNGPLTSSKFLYPHLPYDPVKDLAPLAMIGSAPLVLVAPRSLVTQDAAAYLQSLKQRKDGNYASVGTGSGGHLGMELVQQALGLDLQHVPYNGGPAVINGLLGGQVQLALLPTSTVMPLVESGKLAALAVSVSQRSPLAPGVPAMPEIGAGQLDIEVWNAVMAPASMPEAHRNQLAQALQQVLQSEGVRAKLTAQGWHMDDTSAQALARRMAQDVRINGELIARKNIRLQ</sequence>
<protein>
    <submittedName>
        <fullName evidence="3">Receptor</fullName>
    </submittedName>
</protein>
<feature type="chain" id="PRO_5013024859" evidence="2">
    <location>
        <begin position="31"/>
        <end position="330"/>
    </location>
</feature>
<accession>A0A1V0BFF1</accession>
<keyword evidence="3" id="KW-0675">Receptor</keyword>
<proteinExistence type="inferred from homology"/>
<dbReference type="Proteomes" id="UP000242792">
    <property type="component" value="Chromosome"/>
</dbReference>
<dbReference type="InterPro" id="IPR042100">
    <property type="entry name" value="Bug_dom1"/>
</dbReference>
<evidence type="ECO:0000313" key="4">
    <source>
        <dbReference type="Proteomes" id="UP000242792"/>
    </source>
</evidence>
<dbReference type="PANTHER" id="PTHR42928">
    <property type="entry name" value="TRICARBOXYLATE-BINDING PROTEIN"/>
    <property type="match status" value="1"/>
</dbReference>
<dbReference type="EMBL" id="CP020121">
    <property type="protein sequence ID" value="AQZ98676.1"/>
    <property type="molecule type" value="Genomic_DNA"/>
</dbReference>
<dbReference type="PIRSF" id="PIRSF017082">
    <property type="entry name" value="YflP"/>
    <property type="match status" value="1"/>
</dbReference>
<dbReference type="Pfam" id="PF03401">
    <property type="entry name" value="TctC"/>
    <property type="match status" value="1"/>
</dbReference>
<gene>
    <name evidence="3" type="ORF">B5M06_10875</name>
</gene>
<dbReference type="Gene3D" id="3.40.190.150">
    <property type="entry name" value="Bordetella uptake gene, domain 1"/>
    <property type="match status" value="1"/>
</dbReference>
<dbReference type="SUPFAM" id="SSF53850">
    <property type="entry name" value="Periplasmic binding protein-like II"/>
    <property type="match status" value="1"/>
</dbReference>
<dbReference type="GeneID" id="83039822"/>